<dbReference type="EMBL" id="JARBHA010000008">
    <property type="protein sequence ID" value="KAJ9693876.1"/>
    <property type="molecule type" value="Genomic_DNA"/>
</dbReference>
<dbReference type="AlphaFoldDB" id="A0AA38ZRC9"/>
<comment type="caution">
    <text evidence="1">The sequence shown here is derived from an EMBL/GenBank/DDBJ whole genome shotgun (WGS) entry which is preliminary data.</text>
</comment>
<reference evidence="1 2" key="1">
    <citation type="journal article" date="2023" name="BMC Biotechnol.">
        <title>Vitis rotundifolia cv Carlos genome sequencing.</title>
        <authorList>
            <person name="Huff M."/>
            <person name="Hulse-Kemp A."/>
            <person name="Scheffler B."/>
            <person name="Youngblood R."/>
            <person name="Simpson S."/>
            <person name="Babiker E."/>
            <person name="Staton M."/>
        </authorList>
    </citation>
    <scope>NUCLEOTIDE SEQUENCE [LARGE SCALE GENOMIC DNA]</scope>
    <source>
        <tissue evidence="1">Leaf</tissue>
    </source>
</reference>
<dbReference type="Proteomes" id="UP001168098">
    <property type="component" value="Unassembled WGS sequence"/>
</dbReference>
<evidence type="ECO:0000313" key="1">
    <source>
        <dbReference type="EMBL" id="KAJ9693876.1"/>
    </source>
</evidence>
<evidence type="ECO:0000313" key="2">
    <source>
        <dbReference type="Proteomes" id="UP001168098"/>
    </source>
</evidence>
<sequence length="113" mass="12691">MKLLNLVPENLLVRLLRVLDHQFHQVEGLSVDECEHSDTNAMSSVSYTLESVHATLVSLNKLYRDAMGISNGLVIGYYLFINVQPTNVQDLIVHSLVESNSKTPQCLLPNTPW</sequence>
<keyword evidence="2" id="KW-1185">Reference proteome</keyword>
<gene>
    <name evidence="1" type="ORF">PVL29_009712</name>
</gene>
<name>A0AA38ZRC9_VITRO</name>
<protein>
    <submittedName>
        <fullName evidence="1">Uncharacterized protein</fullName>
    </submittedName>
</protein>
<accession>A0AA38ZRC9</accession>
<proteinExistence type="predicted"/>
<organism evidence="1 2">
    <name type="scientific">Vitis rotundifolia</name>
    <name type="common">Muscadine grape</name>
    <dbReference type="NCBI Taxonomy" id="103349"/>
    <lineage>
        <taxon>Eukaryota</taxon>
        <taxon>Viridiplantae</taxon>
        <taxon>Streptophyta</taxon>
        <taxon>Embryophyta</taxon>
        <taxon>Tracheophyta</taxon>
        <taxon>Spermatophyta</taxon>
        <taxon>Magnoliopsida</taxon>
        <taxon>eudicotyledons</taxon>
        <taxon>Gunneridae</taxon>
        <taxon>Pentapetalae</taxon>
        <taxon>rosids</taxon>
        <taxon>Vitales</taxon>
        <taxon>Vitaceae</taxon>
        <taxon>Viteae</taxon>
        <taxon>Vitis</taxon>
    </lineage>
</organism>